<gene>
    <name evidence="2" type="ORF">C1881_04500</name>
</gene>
<comment type="caution">
    <text evidence="2">The sequence shown here is derived from an EMBL/GenBank/DDBJ whole genome shotgun (WGS) entry which is preliminary data.</text>
</comment>
<dbReference type="Proteomes" id="UP000253975">
    <property type="component" value="Unassembled WGS sequence"/>
</dbReference>
<reference evidence="2 3" key="1">
    <citation type="journal article" date="2018" name="Elife">
        <title>Discovery and characterization of a prevalent human gut bacterial enzyme sufficient for the inactivation of a family of plant toxins.</title>
        <authorList>
            <person name="Koppel N."/>
            <person name="Bisanz J.E."/>
            <person name="Pandelia M.E."/>
            <person name="Turnbaugh P.J."/>
            <person name="Balskus E.P."/>
        </authorList>
    </citation>
    <scope>NUCLEOTIDE SEQUENCE [LARGE SCALE GENOMIC DNA]</scope>
    <source>
        <strain evidence="2 3">OB21 GAM31</strain>
    </source>
</reference>
<evidence type="ECO:0000256" key="1">
    <source>
        <dbReference type="SAM" id="SignalP"/>
    </source>
</evidence>
<dbReference type="AlphaFoldDB" id="A0A369LL34"/>
<proteinExistence type="predicted"/>
<protein>
    <recommendedName>
        <fullName evidence="4">DUF4352 domain-containing protein</fullName>
    </recommendedName>
</protein>
<name>A0A369LL34_9ACTN</name>
<dbReference type="EMBL" id="PPTO01000005">
    <property type="protein sequence ID" value="RDB59389.1"/>
    <property type="molecule type" value="Genomic_DNA"/>
</dbReference>
<evidence type="ECO:0000313" key="2">
    <source>
        <dbReference type="EMBL" id="RDB59389.1"/>
    </source>
</evidence>
<keyword evidence="1" id="KW-0732">Signal</keyword>
<evidence type="ECO:0008006" key="4">
    <source>
        <dbReference type="Google" id="ProtNLM"/>
    </source>
</evidence>
<feature type="signal peptide" evidence="1">
    <location>
        <begin position="1"/>
        <end position="23"/>
    </location>
</feature>
<dbReference type="PROSITE" id="PS51257">
    <property type="entry name" value="PROKAR_LIPOPROTEIN"/>
    <property type="match status" value="1"/>
</dbReference>
<evidence type="ECO:0000313" key="3">
    <source>
        <dbReference type="Proteomes" id="UP000253975"/>
    </source>
</evidence>
<sequence>MMKPMTKKILLGAPAVALSAALACTMVACGGGGGEQGESGGDAAASKSAYESQKIEVEGFTVESLADGTYYRGEFYGQDGFWLRVRITNTSDKPLDRFSFTTNAAPGNLEPGDSIFNTFTAYVEEIETPPAELCKDAQTEGNPTIAPGESVEWVYFWVVDNNYYGPITVEFENDVSGGTNPSVMHFDTTGCETDEYKAVKEKADEIKALGGVDFETYSAKAADGWTLTEMDEKHSDAEFSLDAVDDGHVDVYTASKDPMGEAKLAQNNMGGGEIDEVEINGVTWTRFVATHGATYLYAEASNGTTVSIYANSNLTWEDALPMFEMVTLK</sequence>
<organism evidence="2 3">
    <name type="scientific">Slackia isoflavoniconvertens</name>
    <dbReference type="NCBI Taxonomy" id="572010"/>
    <lineage>
        <taxon>Bacteria</taxon>
        <taxon>Bacillati</taxon>
        <taxon>Actinomycetota</taxon>
        <taxon>Coriobacteriia</taxon>
        <taxon>Eggerthellales</taxon>
        <taxon>Eggerthellaceae</taxon>
        <taxon>Slackia</taxon>
    </lineage>
</organism>
<feature type="chain" id="PRO_5039497778" description="DUF4352 domain-containing protein" evidence="1">
    <location>
        <begin position="24"/>
        <end position="329"/>
    </location>
</feature>
<accession>A0A369LL34</accession>